<dbReference type="Proteomes" id="UP000504636">
    <property type="component" value="Unplaced"/>
</dbReference>
<gene>
    <name evidence="4 6" type="ORF">BDZ99DRAFT_487157</name>
</gene>
<evidence type="ECO:0000313" key="5">
    <source>
        <dbReference type="Proteomes" id="UP000504636"/>
    </source>
</evidence>
<dbReference type="InterPro" id="IPR036291">
    <property type="entry name" value="NAD(P)-bd_dom_sf"/>
</dbReference>
<sequence>MTGKTVLVTGGSGFIGAHVIVHELEKGHRVRTTMRSLSSSYSVREKISNGGILEEQVNAVDFFEVDLLGDKGWDDACKCCDFVIHVASPYPLNVPKNENELIKPAREGTLRALRAAKKSRNPISYGHEKRTKDNPFTEKDRTVLKDAKSPVGAYEKSKTLAEQAAWEWLKNDGESLELAMLGNEENIGLELPTRMLNGNLPWLPNLSFSTVDFFVSAKDISRYLRQGLPATETKKVLIPVLPKLL</sequence>
<reference evidence="6" key="3">
    <citation type="submission" date="2025-04" db="UniProtKB">
        <authorList>
            <consortium name="RefSeq"/>
        </authorList>
    </citation>
    <scope>IDENTIFICATION</scope>
    <source>
        <strain evidence="6">CBS 304.34</strain>
    </source>
</reference>
<evidence type="ECO:0000313" key="6">
    <source>
        <dbReference type="RefSeq" id="XP_033578265.1"/>
    </source>
</evidence>
<dbReference type="GO" id="GO:0016616">
    <property type="term" value="F:oxidoreductase activity, acting on the CH-OH group of donors, NAD or NADP as acceptor"/>
    <property type="evidence" value="ECO:0007669"/>
    <property type="project" value="TreeGrafter"/>
</dbReference>
<dbReference type="InterPro" id="IPR001509">
    <property type="entry name" value="Epimerase_deHydtase"/>
</dbReference>
<proteinExistence type="inferred from homology"/>
<keyword evidence="5" id="KW-1185">Reference proteome</keyword>
<comment type="similarity">
    <text evidence="2">Belongs to the NAD(P)-dependent epimerase/dehydratase family. Dihydroflavonol-4-reductase subfamily.</text>
</comment>
<dbReference type="EMBL" id="MU003698">
    <property type="protein sequence ID" value="KAF2811301.1"/>
    <property type="molecule type" value="Genomic_DNA"/>
</dbReference>
<dbReference type="RefSeq" id="XP_033578265.1">
    <property type="nucleotide sequence ID" value="XM_033722815.1"/>
</dbReference>
<evidence type="ECO:0000256" key="1">
    <source>
        <dbReference type="ARBA" id="ARBA00023002"/>
    </source>
</evidence>
<feature type="domain" description="NAD-dependent epimerase/dehydratase" evidence="3">
    <location>
        <begin position="6"/>
        <end position="172"/>
    </location>
</feature>
<organism evidence="4">
    <name type="scientific">Mytilinidion resinicola</name>
    <dbReference type="NCBI Taxonomy" id="574789"/>
    <lineage>
        <taxon>Eukaryota</taxon>
        <taxon>Fungi</taxon>
        <taxon>Dikarya</taxon>
        <taxon>Ascomycota</taxon>
        <taxon>Pezizomycotina</taxon>
        <taxon>Dothideomycetes</taxon>
        <taxon>Pleosporomycetidae</taxon>
        <taxon>Mytilinidiales</taxon>
        <taxon>Mytilinidiaceae</taxon>
        <taxon>Mytilinidion</taxon>
    </lineage>
</organism>
<dbReference type="OrthoDB" id="2735536at2759"/>
<dbReference type="SUPFAM" id="SSF51735">
    <property type="entry name" value="NAD(P)-binding Rossmann-fold domains"/>
    <property type="match status" value="1"/>
</dbReference>
<dbReference type="Gene3D" id="3.40.50.720">
    <property type="entry name" value="NAD(P)-binding Rossmann-like Domain"/>
    <property type="match status" value="1"/>
</dbReference>
<dbReference type="Pfam" id="PF01370">
    <property type="entry name" value="Epimerase"/>
    <property type="match status" value="1"/>
</dbReference>
<accession>A0A6A6YRA4</accession>
<evidence type="ECO:0000313" key="4">
    <source>
        <dbReference type="EMBL" id="KAF2811301.1"/>
    </source>
</evidence>
<reference evidence="6" key="2">
    <citation type="submission" date="2020-04" db="EMBL/GenBank/DDBJ databases">
        <authorList>
            <consortium name="NCBI Genome Project"/>
        </authorList>
    </citation>
    <scope>NUCLEOTIDE SEQUENCE</scope>
    <source>
        <strain evidence="6">CBS 304.34</strain>
    </source>
</reference>
<protein>
    <submittedName>
        <fullName evidence="4 6">NAD(P)-binding protein</fullName>
    </submittedName>
</protein>
<dbReference type="AlphaFoldDB" id="A0A6A6YRA4"/>
<name>A0A6A6YRA4_9PEZI</name>
<evidence type="ECO:0000259" key="3">
    <source>
        <dbReference type="Pfam" id="PF01370"/>
    </source>
</evidence>
<dbReference type="InterPro" id="IPR050425">
    <property type="entry name" value="NAD(P)_dehydrat-like"/>
</dbReference>
<dbReference type="PANTHER" id="PTHR10366">
    <property type="entry name" value="NAD DEPENDENT EPIMERASE/DEHYDRATASE"/>
    <property type="match status" value="1"/>
</dbReference>
<keyword evidence="1" id="KW-0560">Oxidoreductase</keyword>
<evidence type="ECO:0000256" key="2">
    <source>
        <dbReference type="ARBA" id="ARBA00023445"/>
    </source>
</evidence>
<reference evidence="4 6" key="1">
    <citation type="journal article" date="2020" name="Stud. Mycol.">
        <title>101 Dothideomycetes genomes: a test case for predicting lifestyles and emergence of pathogens.</title>
        <authorList>
            <person name="Haridas S."/>
            <person name="Albert R."/>
            <person name="Binder M."/>
            <person name="Bloem J."/>
            <person name="Labutti K."/>
            <person name="Salamov A."/>
            <person name="Andreopoulos B."/>
            <person name="Baker S."/>
            <person name="Barry K."/>
            <person name="Bills G."/>
            <person name="Bluhm B."/>
            <person name="Cannon C."/>
            <person name="Castanera R."/>
            <person name="Culley D."/>
            <person name="Daum C."/>
            <person name="Ezra D."/>
            <person name="Gonzalez J."/>
            <person name="Henrissat B."/>
            <person name="Kuo A."/>
            <person name="Liang C."/>
            <person name="Lipzen A."/>
            <person name="Lutzoni F."/>
            <person name="Magnuson J."/>
            <person name="Mondo S."/>
            <person name="Nolan M."/>
            <person name="Ohm R."/>
            <person name="Pangilinan J."/>
            <person name="Park H.-J."/>
            <person name="Ramirez L."/>
            <person name="Alfaro M."/>
            <person name="Sun H."/>
            <person name="Tritt A."/>
            <person name="Yoshinaga Y."/>
            <person name="Zwiers L.-H."/>
            <person name="Turgeon B."/>
            <person name="Goodwin S."/>
            <person name="Spatafora J."/>
            <person name="Crous P."/>
            <person name="Grigoriev I."/>
        </authorList>
    </citation>
    <scope>NUCLEOTIDE SEQUENCE</scope>
    <source>
        <strain evidence="4 6">CBS 304.34</strain>
    </source>
</reference>
<dbReference type="GeneID" id="54463708"/>
<dbReference type="PANTHER" id="PTHR10366:SF564">
    <property type="entry name" value="STEROL-4-ALPHA-CARBOXYLATE 3-DEHYDROGENASE, DECARBOXYLATING"/>
    <property type="match status" value="1"/>
</dbReference>